<feature type="domain" description="PB1-like" evidence="1">
    <location>
        <begin position="5"/>
        <end position="108"/>
    </location>
</feature>
<evidence type="ECO:0000259" key="1">
    <source>
        <dbReference type="Pfam" id="PF26130"/>
    </source>
</evidence>
<dbReference type="EMBL" id="JASCZI010191121">
    <property type="protein sequence ID" value="MED6191221.1"/>
    <property type="molecule type" value="Genomic_DNA"/>
</dbReference>
<organism evidence="2 3">
    <name type="scientific">Stylosanthes scabra</name>
    <dbReference type="NCBI Taxonomy" id="79078"/>
    <lineage>
        <taxon>Eukaryota</taxon>
        <taxon>Viridiplantae</taxon>
        <taxon>Streptophyta</taxon>
        <taxon>Embryophyta</taxon>
        <taxon>Tracheophyta</taxon>
        <taxon>Spermatophyta</taxon>
        <taxon>Magnoliopsida</taxon>
        <taxon>eudicotyledons</taxon>
        <taxon>Gunneridae</taxon>
        <taxon>Pentapetalae</taxon>
        <taxon>rosids</taxon>
        <taxon>fabids</taxon>
        <taxon>Fabales</taxon>
        <taxon>Fabaceae</taxon>
        <taxon>Papilionoideae</taxon>
        <taxon>50 kb inversion clade</taxon>
        <taxon>dalbergioids sensu lato</taxon>
        <taxon>Dalbergieae</taxon>
        <taxon>Pterocarpus clade</taxon>
        <taxon>Stylosanthes</taxon>
    </lineage>
</organism>
<feature type="non-terminal residue" evidence="2">
    <location>
        <position position="137"/>
    </location>
</feature>
<proteinExistence type="predicted"/>
<sequence length="137" mass="15739">MGDRFVVPVYHHGGNFVRYPNGELVYANGSEKRFELYELDIDHLNMGDMVRLLEELGYKSHKMLHWYDTSAPELETGLNEMVGDQGIRDLIDWLRTNEEHEFHLYVEHSINTPILAEEDGAVNCETINVDDSDDAVG</sequence>
<evidence type="ECO:0000313" key="2">
    <source>
        <dbReference type="EMBL" id="MED6191221.1"/>
    </source>
</evidence>
<comment type="caution">
    <text evidence="2">The sequence shown here is derived from an EMBL/GenBank/DDBJ whole genome shotgun (WGS) entry which is preliminary data.</text>
</comment>
<gene>
    <name evidence="2" type="ORF">PIB30_114001</name>
</gene>
<dbReference type="InterPro" id="IPR058594">
    <property type="entry name" value="PB1-like_dom_pln"/>
</dbReference>
<dbReference type="Proteomes" id="UP001341840">
    <property type="component" value="Unassembled WGS sequence"/>
</dbReference>
<keyword evidence="3" id="KW-1185">Reference proteome</keyword>
<name>A0ABU6WZ75_9FABA</name>
<reference evidence="2 3" key="1">
    <citation type="journal article" date="2023" name="Plants (Basel)">
        <title>Bridging the Gap: Combining Genomics and Transcriptomics Approaches to Understand Stylosanthes scabra, an Orphan Legume from the Brazilian Caatinga.</title>
        <authorList>
            <person name="Ferreira-Neto J.R.C."/>
            <person name="da Silva M.D."/>
            <person name="Binneck E."/>
            <person name="de Melo N.F."/>
            <person name="da Silva R.H."/>
            <person name="de Melo A.L.T.M."/>
            <person name="Pandolfi V."/>
            <person name="Bustamante F.O."/>
            <person name="Brasileiro-Vidal A.C."/>
            <person name="Benko-Iseppon A.M."/>
        </authorList>
    </citation>
    <scope>NUCLEOTIDE SEQUENCE [LARGE SCALE GENOMIC DNA]</scope>
    <source>
        <tissue evidence="2">Leaves</tissue>
    </source>
</reference>
<protein>
    <recommendedName>
        <fullName evidence="1">PB1-like domain-containing protein</fullName>
    </recommendedName>
</protein>
<dbReference type="Pfam" id="PF26130">
    <property type="entry name" value="PB1-like"/>
    <property type="match status" value="1"/>
</dbReference>
<evidence type="ECO:0000313" key="3">
    <source>
        <dbReference type="Proteomes" id="UP001341840"/>
    </source>
</evidence>
<accession>A0ABU6WZ75</accession>